<dbReference type="EMBL" id="AP024110">
    <property type="protein sequence ID" value="BCM23804.1"/>
    <property type="molecule type" value="Genomic_DNA"/>
</dbReference>
<sequence>MRRVTRGIKRHFGATAKNVAVKSHRPWYWQILLVLLLLGTGFFAGSWRYSMNEVTNLAGNLKQLQEENKQLQAKLVYGERQLQVERAAQSNLTKEIALLQEEDMRHKEDIAFYQHILVEKPTASEVKLYSFKINRLPQKNQYEYHLLLVQNGKHDDFVKGTMKFAIGGMQADKMVLLPVTANAGLVDANVNFKFFQRIDGSFSLPDNVNQGYIEASFFEPGARDPKLSQKQELPI</sequence>
<reference evidence="3" key="1">
    <citation type="journal article" date="2021" name="Arch. Microbiol.">
        <title>Methyloradius palustris gen. nov., sp. nov., a methanol-oxidizing bacterium isolated from snow.</title>
        <authorList>
            <person name="Miyadera T."/>
            <person name="Kojima H."/>
            <person name="Fukui M."/>
        </authorList>
    </citation>
    <scope>NUCLEOTIDE SEQUENCE</scope>
    <source>
        <strain evidence="3">Zm11</strain>
    </source>
</reference>
<keyword evidence="4" id="KW-1185">Reference proteome</keyword>
<dbReference type="Pfam" id="PF20567">
    <property type="entry name" value="DUF6776"/>
    <property type="match status" value="1"/>
</dbReference>
<dbReference type="RefSeq" id="WP_221764385.1">
    <property type="nucleotide sequence ID" value="NZ_AP024110.1"/>
</dbReference>
<gene>
    <name evidence="3" type="ORF">ZMTM_00630</name>
</gene>
<keyword evidence="1" id="KW-0175">Coiled coil</keyword>
<keyword evidence="2" id="KW-0812">Transmembrane</keyword>
<dbReference type="Proteomes" id="UP000826722">
    <property type="component" value="Chromosome"/>
</dbReference>
<proteinExistence type="predicted"/>
<evidence type="ECO:0000313" key="4">
    <source>
        <dbReference type="Proteomes" id="UP000826722"/>
    </source>
</evidence>
<evidence type="ECO:0000256" key="1">
    <source>
        <dbReference type="SAM" id="Coils"/>
    </source>
</evidence>
<accession>A0A8D5JV52</accession>
<keyword evidence="2" id="KW-1133">Transmembrane helix</keyword>
<name>A0A8D5JV52_9PROT</name>
<protein>
    <submittedName>
        <fullName evidence="3">Uncharacterized protein</fullName>
    </submittedName>
</protein>
<feature type="transmembrane region" description="Helical" evidence="2">
    <location>
        <begin position="27"/>
        <end position="47"/>
    </location>
</feature>
<keyword evidence="2" id="KW-0472">Membrane</keyword>
<dbReference type="KEGG" id="mpau:ZMTM_00630"/>
<dbReference type="AlphaFoldDB" id="A0A8D5JV52"/>
<evidence type="ECO:0000256" key="2">
    <source>
        <dbReference type="SAM" id="Phobius"/>
    </source>
</evidence>
<feature type="coiled-coil region" evidence="1">
    <location>
        <begin position="54"/>
        <end position="102"/>
    </location>
</feature>
<evidence type="ECO:0000313" key="3">
    <source>
        <dbReference type="EMBL" id="BCM23804.1"/>
    </source>
</evidence>
<organism evidence="3 4">
    <name type="scientific">Methyloradius palustris</name>
    <dbReference type="NCBI Taxonomy" id="2778876"/>
    <lineage>
        <taxon>Bacteria</taxon>
        <taxon>Pseudomonadati</taxon>
        <taxon>Pseudomonadota</taxon>
        <taxon>Betaproteobacteria</taxon>
        <taxon>Nitrosomonadales</taxon>
        <taxon>Methylophilaceae</taxon>
        <taxon>Methyloradius</taxon>
    </lineage>
</organism>
<dbReference type="InterPro" id="IPR046703">
    <property type="entry name" value="DUF6776"/>
</dbReference>